<feature type="transmembrane region" description="Helical" evidence="1">
    <location>
        <begin position="49"/>
        <end position="70"/>
    </location>
</feature>
<dbReference type="AlphaFoldDB" id="A0A643JZW1"/>
<gene>
    <name evidence="2" type="ORF">Hfx1149_11875</name>
</gene>
<dbReference type="RefSeq" id="WP_151138720.1">
    <property type="nucleotide sequence ID" value="NZ_VZUS01000001.1"/>
</dbReference>
<feature type="transmembrane region" description="Helical" evidence="1">
    <location>
        <begin position="16"/>
        <end position="37"/>
    </location>
</feature>
<sequence>MHRQLVRVARDDPERVILGVELVLAVSTLLGVALTLLSPVVTSVDLADVGLPIAMVAISVLTVTSLLAASRRIVRLVTGRGGLAIESFWRLLEVLFAFFVAGIAALAIELGQYMQSISNPHGSGVFVGLFLAFILSGVALAVIVCLRGMWRVVDAELQSALTGG</sequence>
<evidence type="ECO:0000313" key="2">
    <source>
        <dbReference type="EMBL" id="KAB1188694.1"/>
    </source>
</evidence>
<name>A0A643JZW1_9EURY</name>
<proteinExistence type="predicted"/>
<feature type="transmembrane region" description="Helical" evidence="1">
    <location>
        <begin position="125"/>
        <end position="146"/>
    </location>
</feature>
<protein>
    <submittedName>
        <fullName evidence="2">Uncharacterized protein</fullName>
    </submittedName>
</protein>
<keyword evidence="1" id="KW-1133">Transmembrane helix</keyword>
<comment type="caution">
    <text evidence="2">The sequence shown here is derived from an EMBL/GenBank/DDBJ whole genome shotgun (WGS) entry which is preliminary data.</text>
</comment>
<dbReference type="EMBL" id="VZUS01000001">
    <property type="protein sequence ID" value="KAB1188694.1"/>
    <property type="molecule type" value="Genomic_DNA"/>
</dbReference>
<keyword evidence="1" id="KW-0472">Membrane</keyword>
<reference evidence="2" key="1">
    <citation type="submission" date="2019-09" db="EMBL/GenBank/DDBJ databases">
        <title>Genomic analysis of Haloferax sp. CBA1149.</title>
        <authorList>
            <person name="Roh S.W."/>
        </authorList>
    </citation>
    <scope>NUCLEOTIDE SEQUENCE</scope>
    <source>
        <strain evidence="2">CBA1149</strain>
    </source>
</reference>
<accession>A0A643JZW1</accession>
<feature type="transmembrane region" description="Helical" evidence="1">
    <location>
        <begin position="91"/>
        <end position="113"/>
    </location>
</feature>
<evidence type="ECO:0000256" key="1">
    <source>
        <dbReference type="SAM" id="Phobius"/>
    </source>
</evidence>
<keyword evidence="1" id="KW-0812">Transmembrane</keyword>
<organism evidence="2">
    <name type="scientific">Haloferax sp. CBA1149</name>
    <dbReference type="NCBI Taxonomy" id="2650753"/>
    <lineage>
        <taxon>Archaea</taxon>
        <taxon>Methanobacteriati</taxon>
        <taxon>Methanobacteriota</taxon>
        <taxon>Stenosarchaea group</taxon>
        <taxon>Halobacteria</taxon>
        <taxon>Halobacteriales</taxon>
        <taxon>Haloferacaceae</taxon>
        <taxon>Haloferax</taxon>
    </lineage>
</organism>